<organism evidence="2 3">
    <name type="scientific">Fraxinus pennsylvanica</name>
    <dbReference type="NCBI Taxonomy" id="56036"/>
    <lineage>
        <taxon>Eukaryota</taxon>
        <taxon>Viridiplantae</taxon>
        <taxon>Streptophyta</taxon>
        <taxon>Embryophyta</taxon>
        <taxon>Tracheophyta</taxon>
        <taxon>Spermatophyta</taxon>
        <taxon>Magnoliopsida</taxon>
        <taxon>eudicotyledons</taxon>
        <taxon>Gunneridae</taxon>
        <taxon>Pentapetalae</taxon>
        <taxon>asterids</taxon>
        <taxon>lamiids</taxon>
        <taxon>Lamiales</taxon>
        <taxon>Oleaceae</taxon>
        <taxon>Oleeae</taxon>
        <taxon>Fraxinus</taxon>
    </lineage>
</organism>
<name>A0AAD2AB84_9LAMI</name>
<sequence length="167" mass="18701">MLFFRLPNYAYEERVRYSGTTSRDYFGAVGRALRATPSRSMKKPGLKEDGQLGELSTERRLKSDIHSSPLQLADKSPSSSTDWRRFTRSDVRQSFDFEESAQRSGALPDAKGYSCKEGRESRELVMDMLLGEEHSQAGADNLSVSSPFMRNGHLSNSFKLIPTAAPL</sequence>
<dbReference type="AlphaFoldDB" id="A0AAD2AB84"/>
<keyword evidence="3" id="KW-1185">Reference proteome</keyword>
<evidence type="ECO:0000313" key="3">
    <source>
        <dbReference type="Proteomes" id="UP000834106"/>
    </source>
</evidence>
<protein>
    <submittedName>
        <fullName evidence="2">Uncharacterized protein</fullName>
    </submittedName>
</protein>
<evidence type="ECO:0000313" key="2">
    <source>
        <dbReference type="EMBL" id="CAI9784997.1"/>
    </source>
</evidence>
<feature type="compositionally biased region" description="Basic and acidic residues" evidence="1">
    <location>
        <begin position="45"/>
        <end position="65"/>
    </location>
</feature>
<dbReference type="EMBL" id="OU503056">
    <property type="protein sequence ID" value="CAI9784997.1"/>
    <property type="molecule type" value="Genomic_DNA"/>
</dbReference>
<feature type="region of interest" description="Disordered" evidence="1">
    <location>
        <begin position="96"/>
        <end position="115"/>
    </location>
</feature>
<evidence type="ECO:0000256" key="1">
    <source>
        <dbReference type="SAM" id="MobiDB-lite"/>
    </source>
</evidence>
<feature type="compositionally biased region" description="Polar residues" evidence="1">
    <location>
        <begin position="66"/>
        <end position="81"/>
    </location>
</feature>
<gene>
    <name evidence="2" type="ORF">FPE_LOCUS32427</name>
</gene>
<dbReference type="Proteomes" id="UP000834106">
    <property type="component" value="Chromosome 21"/>
</dbReference>
<accession>A0AAD2AB84</accession>
<feature type="region of interest" description="Disordered" evidence="1">
    <location>
        <begin position="36"/>
        <end position="85"/>
    </location>
</feature>
<reference evidence="2" key="1">
    <citation type="submission" date="2023-05" db="EMBL/GenBank/DDBJ databases">
        <authorList>
            <person name="Huff M."/>
        </authorList>
    </citation>
    <scope>NUCLEOTIDE SEQUENCE</scope>
</reference>
<proteinExistence type="predicted"/>